<dbReference type="STRING" id="1122169.Lsha_1455"/>
<organism evidence="9 10">
    <name type="scientific">Legionella shakespearei DSM 23087</name>
    <dbReference type="NCBI Taxonomy" id="1122169"/>
    <lineage>
        <taxon>Bacteria</taxon>
        <taxon>Pseudomonadati</taxon>
        <taxon>Pseudomonadota</taxon>
        <taxon>Gammaproteobacteria</taxon>
        <taxon>Legionellales</taxon>
        <taxon>Legionellaceae</taxon>
        <taxon>Legionella</taxon>
    </lineage>
</organism>
<keyword evidence="2" id="KW-1003">Cell membrane</keyword>
<name>A0A0W0YV50_9GAMM</name>
<feature type="coiled-coil region" evidence="6">
    <location>
        <begin position="186"/>
        <end position="244"/>
    </location>
</feature>
<feature type="transmembrane region" description="Helical" evidence="7">
    <location>
        <begin position="273"/>
        <end position="295"/>
    </location>
</feature>
<dbReference type="AlphaFoldDB" id="A0A0W0YV50"/>
<dbReference type="eggNOG" id="COG3765">
    <property type="taxonomic scope" value="Bacteria"/>
</dbReference>
<protein>
    <recommendedName>
        <fullName evidence="8">Polysaccharide chain length determinant N-terminal domain-containing protein</fullName>
    </recommendedName>
</protein>
<evidence type="ECO:0000256" key="4">
    <source>
        <dbReference type="ARBA" id="ARBA00022989"/>
    </source>
</evidence>
<feature type="domain" description="Polysaccharide chain length determinant N-terminal" evidence="8">
    <location>
        <begin position="8"/>
        <end position="61"/>
    </location>
</feature>
<feature type="transmembrane region" description="Helical" evidence="7">
    <location>
        <begin position="24"/>
        <end position="43"/>
    </location>
</feature>
<dbReference type="Gene3D" id="3.30.1890.10">
    <property type="entry name" value="FepE-like"/>
    <property type="match status" value="1"/>
</dbReference>
<sequence>MNHYEKNDELSFLGVMRVFWLRKWVIFFVMIFTTLVWVLALGFKKPIYTAQALIGPPLELEVLGLNLNPFFYLTTPKQKKLNQETVYDLFVRNLLSPITKQIFYTQDYHKLVIPDKKLKQLDQSQQEKMYKSYLDIMIFSTYQRIKPYKFMISFNADNPETARMLLEAYLALANKRATDSLKQLLLTRNKKIMQSLEEQINALNKMRIIDESTNHINNIAIDKQNQLTNLIQIYEKNYNSYTRKISASSLKLYQLAFDISVTNTAIDDKIKKALLLGVLSGLVTGFFLVCIMTPVSRARAIA</sequence>
<evidence type="ECO:0000259" key="8">
    <source>
        <dbReference type="Pfam" id="PF02706"/>
    </source>
</evidence>
<keyword evidence="5 7" id="KW-0472">Membrane</keyword>
<evidence type="ECO:0000256" key="3">
    <source>
        <dbReference type="ARBA" id="ARBA00022692"/>
    </source>
</evidence>
<comment type="caution">
    <text evidence="9">The sequence shown here is derived from an EMBL/GenBank/DDBJ whole genome shotgun (WGS) entry which is preliminary data.</text>
</comment>
<keyword evidence="10" id="KW-1185">Reference proteome</keyword>
<comment type="subcellular location">
    <subcellularLocation>
        <location evidence="1">Cell membrane</location>
        <topology evidence="1">Multi-pass membrane protein</topology>
    </subcellularLocation>
</comment>
<keyword evidence="3 7" id="KW-0812">Transmembrane</keyword>
<dbReference type="SUPFAM" id="SSF160355">
    <property type="entry name" value="Bacterial polysaccharide co-polymerase-like"/>
    <property type="match status" value="1"/>
</dbReference>
<gene>
    <name evidence="9" type="ORF">Lsha_1455</name>
</gene>
<evidence type="ECO:0000256" key="5">
    <source>
        <dbReference type="ARBA" id="ARBA00023136"/>
    </source>
</evidence>
<accession>A0A0W0YV50</accession>
<dbReference type="EMBL" id="LNYW01000043">
    <property type="protein sequence ID" value="KTD60738.1"/>
    <property type="molecule type" value="Genomic_DNA"/>
</dbReference>
<keyword evidence="6" id="KW-0175">Coiled coil</keyword>
<dbReference type="RefSeq" id="WP_018577591.1">
    <property type="nucleotide sequence ID" value="NZ_KB892404.1"/>
</dbReference>
<dbReference type="InterPro" id="IPR003856">
    <property type="entry name" value="LPS_length_determ_N"/>
</dbReference>
<dbReference type="Proteomes" id="UP000054600">
    <property type="component" value="Unassembled WGS sequence"/>
</dbReference>
<evidence type="ECO:0000256" key="1">
    <source>
        <dbReference type="ARBA" id="ARBA00004651"/>
    </source>
</evidence>
<evidence type="ECO:0000256" key="6">
    <source>
        <dbReference type="SAM" id="Coils"/>
    </source>
</evidence>
<reference evidence="9 10" key="1">
    <citation type="submission" date="2015-11" db="EMBL/GenBank/DDBJ databases">
        <title>Genomic analysis of 38 Legionella species identifies large and diverse effector repertoires.</title>
        <authorList>
            <person name="Burstein D."/>
            <person name="Amaro F."/>
            <person name="Zusman T."/>
            <person name="Lifshitz Z."/>
            <person name="Cohen O."/>
            <person name="Gilbert J.A."/>
            <person name="Pupko T."/>
            <person name="Shuman H.A."/>
            <person name="Segal G."/>
        </authorList>
    </citation>
    <scope>NUCLEOTIDE SEQUENCE [LARGE SCALE GENOMIC DNA]</scope>
    <source>
        <strain evidence="9 10">ATCC 49655</strain>
    </source>
</reference>
<evidence type="ECO:0000256" key="7">
    <source>
        <dbReference type="SAM" id="Phobius"/>
    </source>
</evidence>
<dbReference type="Pfam" id="PF02706">
    <property type="entry name" value="Wzz"/>
    <property type="match status" value="1"/>
</dbReference>
<proteinExistence type="predicted"/>
<keyword evidence="4 7" id="KW-1133">Transmembrane helix</keyword>
<dbReference type="GO" id="GO:0005886">
    <property type="term" value="C:plasma membrane"/>
    <property type="evidence" value="ECO:0007669"/>
    <property type="project" value="UniProtKB-SubCell"/>
</dbReference>
<evidence type="ECO:0000313" key="10">
    <source>
        <dbReference type="Proteomes" id="UP000054600"/>
    </source>
</evidence>
<evidence type="ECO:0000256" key="2">
    <source>
        <dbReference type="ARBA" id="ARBA00022475"/>
    </source>
</evidence>
<evidence type="ECO:0000313" key="9">
    <source>
        <dbReference type="EMBL" id="KTD60738.1"/>
    </source>
</evidence>
<dbReference type="OrthoDB" id="10018292at2"/>
<dbReference type="PATRIC" id="fig|1122169.6.peg.1676"/>